<dbReference type="PROSITE" id="PS50932">
    <property type="entry name" value="HTH_LACI_2"/>
    <property type="match status" value="1"/>
</dbReference>
<gene>
    <name evidence="5" type="ORF">IAB63_01540</name>
</gene>
<organism evidence="5 6">
    <name type="scientific">Candidatus Onthocola gallistercoris</name>
    <dbReference type="NCBI Taxonomy" id="2840876"/>
    <lineage>
        <taxon>Bacteria</taxon>
        <taxon>Bacillati</taxon>
        <taxon>Bacillota</taxon>
        <taxon>Bacilli</taxon>
        <taxon>Candidatus Onthocola</taxon>
    </lineage>
</organism>
<dbReference type="EMBL" id="DVLT01000008">
    <property type="protein sequence ID" value="HIU01918.1"/>
    <property type="molecule type" value="Genomic_DNA"/>
</dbReference>
<dbReference type="Gene3D" id="1.10.260.40">
    <property type="entry name" value="lambda repressor-like DNA-binding domains"/>
    <property type="match status" value="1"/>
</dbReference>
<proteinExistence type="predicted"/>
<name>A0A9D1HEC6_9FIRM</name>
<dbReference type="InterPro" id="IPR001761">
    <property type="entry name" value="Peripla_BP/Lac1_sug-bd_dom"/>
</dbReference>
<keyword evidence="1" id="KW-0805">Transcription regulation</keyword>
<evidence type="ECO:0000313" key="5">
    <source>
        <dbReference type="EMBL" id="HIU01918.1"/>
    </source>
</evidence>
<keyword evidence="2 5" id="KW-0238">DNA-binding</keyword>
<dbReference type="PANTHER" id="PTHR30146:SF109">
    <property type="entry name" value="HTH-TYPE TRANSCRIPTIONAL REGULATOR GALS"/>
    <property type="match status" value="1"/>
</dbReference>
<comment type="caution">
    <text evidence="5">The sequence shown here is derived from an EMBL/GenBank/DDBJ whole genome shotgun (WGS) entry which is preliminary data.</text>
</comment>
<dbReference type="Pfam" id="PF00532">
    <property type="entry name" value="Peripla_BP_1"/>
    <property type="match status" value="1"/>
</dbReference>
<evidence type="ECO:0000256" key="3">
    <source>
        <dbReference type="ARBA" id="ARBA00023163"/>
    </source>
</evidence>
<accession>A0A9D1HEC6</accession>
<dbReference type="PRINTS" id="PR00036">
    <property type="entry name" value="HTHLACI"/>
</dbReference>
<dbReference type="PANTHER" id="PTHR30146">
    <property type="entry name" value="LACI-RELATED TRANSCRIPTIONAL REPRESSOR"/>
    <property type="match status" value="1"/>
</dbReference>
<dbReference type="PROSITE" id="PS00356">
    <property type="entry name" value="HTH_LACI_1"/>
    <property type="match status" value="1"/>
</dbReference>
<sequence>MTINEIARLAGVSRATVSRYLNDGYVSEEKRQILQKVIKDTGYEPSKQAQNLRKKTTGLIGVIIPRIQSESVSRMVAGISSVLSKEGYQLLLANTQNDEKEELKYLRIFRNNQVDGVIFIGTIFTREHFRLMEELEVPLVVLGQQIQAWPCVYQDDYHAAYDLTARLLKQASKIGYIGVTTLDKAVGEGRKQGFMDAVADIKPECQVEIRQAAFSALAGYDKARELLTKEPKTDTLFCVTDEIAAGALKYLHEAGYQVPEQVQLVGFGDTAMGKMVTPEISSVHFYYKTSGMEAAKLLLEILQEGRDIKKEIKMGYRLCICASLRAPTADNGSRTCKSGA</sequence>
<dbReference type="InterPro" id="IPR010982">
    <property type="entry name" value="Lambda_DNA-bd_dom_sf"/>
</dbReference>
<dbReference type="InterPro" id="IPR000843">
    <property type="entry name" value="HTH_LacI"/>
</dbReference>
<dbReference type="InterPro" id="IPR028082">
    <property type="entry name" value="Peripla_BP_I"/>
</dbReference>
<reference evidence="5" key="2">
    <citation type="journal article" date="2021" name="PeerJ">
        <title>Extensive microbial diversity within the chicken gut microbiome revealed by metagenomics and culture.</title>
        <authorList>
            <person name="Gilroy R."/>
            <person name="Ravi A."/>
            <person name="Getino M."/>
            <person name="Pursley I."/>
            <person name="Horton D.L."/>
            <person name="Alikhan N.F."/>
            <person name="Baker D."/>
            <person name="Gharbi K."/>
            <person name="Hall N."/>
            <person name="Watson M."/>
            <person name="Adriaenssens E.M."/>
            <person name="Foster-Nyarko E."/>
            <person name="Jarju S."/>
            <person name="Secka A."/>
            <person name="Antonio M."/>
            <person name="Oren A."/>
            <person name="Chaudhuri R.R."/>
            <person name="La Ragione R."/>
            <person name="Hildebrand F."/>
            <person name="Pallen M.J."/>
        </authorList>
    </citation>
    <scope>NUCLEOTIDE SEQUENCE</scope>
    <source>
        <strain evidence="5">CHK187-14744</strain>
    </source>
</reference>
<dbReference type="GO" id="GO:0000976">
    <property type="term" value="F:transcription cis-regulatory region binding"/>
    <property type="evidence" value="ECO:0007669"/>
    <property type="project" value="TreeGrafter"/>
</dbReference>
<protein>
    <submittedName>
        <fullName evidence="5">LacI family DNA-binding transcriptional regulator</fullName>
    </submittedName>
</protein>
<evidence type="ECO:0000256" key="2">
    <source>
        <dbReference type="ARBA" id="ARBA00023125"/>
    </source>
</evidence>
<evidence type="ECO:0000313" key="6">
    <source>
        <dbReference type="Proteomes" id="UP000824164"/>
    </source>
</evidence>
<reference evidence="5" key="1">
    <citation type="submission" date="2020-10" db="EMBL/GenBank/DDBJ databases">
        <authorList>
            <person name="Gilroy R."/>
        </authorList>
    </citation>
    <scope>NUCLEOTIDE SEQUENCE</scope>
    <source>
        <strain evidence="5">CHK187-14744</strain>
    </source>
</reference>
<dbReference type="SUPFAM" id="SSF47413">
    <property type="entry name" value="lambda repressor-like DNA-binding domains"/>
    <property type="match status" value="1"/>
</dbReference>
<keyword evidence="3" id="KW-0804">Transcription</keyword>
<dbReference type="SUPFAM" id="SSF53822">
    <property type="entry name" value="Periplasmic binding protein-like I"/>
    <property type="match status" value="1"/>
</dbReference>
<dbReference type="SMART" id="SM00354">
    <property type="entry name" value="HTH_LACI"/>
    <property type="match status" value="1"/>
</dbReference>
<dbReference type="Gene3D" id="3.40.50.2300">
    <property type="match status" value="2"/>
</dbReference>
<dbReference type="Proteomes" id="UP000824164">
    <property type="component" value="Unassembled WGS sequence"/>
</dbReference>
<evidence type="ECO:0000259" key="4">
    <source>
        <dbReference type="PROSITE" id="PS50932"/>
    </source>
</evidence>
<feature type="domain" description="HTH lacI-type" evidence="4">
    <location>
        <begin position="1"/>
        <end position="54"/>
    </location>
</feature>
<dbReference type="GO" id="GO:0003700">
    <property type="term" value="F:DNA-binding transcription factor activity"/>
    <property type="evidence" value="ECO:0007669"/>
    <property type="project" value="TreeGrafter"/>
</dbReference>
<dbReference type="Pfam" id="PF00356">
    <property type="entry name" value="LacI"/>
    <property type="match status" value="1"/>
</dbReference>
<dbReference type="CDD" id="cd01392">
    <property type="entry name" value="HTH_LacI"/>
    <property type="match status" value="1"/>
</dbReference>
<dbReference type="AlphaFoldDB" id="A0A9D1HEC6"/>
<evidence type="ECO:0000256" key="1">
    <source>
        <dbReference type="ARBA" id="ARBA00023015"/>
    </source>
</evidence>
<dbReference type="CDD" id="cd01542">
    <property type="entry name" value="PBP1_TreR-like"/>
    <property type="match status" value="1"/>
</dbReference>